<evidence type="ECO:0000313" key="1">
    <source>
        <dbReference type="EMBL" id="MER7377252.1"/>
    </source>
</evidence>
<name>A0ABV1Y075_9ACTN</name>
<dbReference type="Proteomes" id="UP001486207">
    <property type="component" value="Unassembled WGS sequence"/>
</dbReference>
<protein>
    <submittedName>
        <fullName evidence="1">Uncharacterized protein</fullName>
    </submittedName>
</protein>
<reference evidence="1 2" key="1">
    <citation type="submission" date="2024-06" db="EMBL/GenBank/DDBJ databases">
        <title>The Natural Products Discovery Center: Release of the First 8490 Sequenced Strains for Exploring Actinobacteria Biosynthetic Diversity.</title>
        <authorList>
            <person name="Kalkreuter E."/>
            <person name="Kautsar S.A."/>
            <person name="Yang D."/>
            <person name="Bader C.D."/>
            <person name="Teijaro C.N."/>
            <person name="Fluegel L."/>
            <person name="Davis C.M."/>
            <person name="Simpson J.R."/>
            <person name="Lauterbach L."/>
            <person name="Steele A.D."/>
            <person name="Gui C."/>
            <person name="Meng S."/>
            <person name="Li G."/>
            <person name="Viehrig K."/>
            <person name="Ye F."/>
            <person name="Su P."/>
            <person name="Kiefer A.F."/>
            <person name="Nichols A."/>
            <person name="Cepeda A.J."/>
            <person name="Yan W."/>
            <person name="Fan B."/>
            <person name="Jiang Y."/>
            <person name="Adhikari A."/>
            <person name="Zheng C.-J."/>
            <person name="Schuster L."/>
            <person name="Cowan T.M."/>
            <person name="Smanski M.J."/>
            <person name="Chevrette M.G."/>
            <person name="De Carvalho L.P.S."/>
            <person name="Shen B."/>
        </authorList>
    </citation>
    <scope>NUCLEOTIDE SEQUENCE [LARGE SCALE GENOMIC DNA]</scope>
    <source>
        <strain evidence="1 2">NPDC000155</strain>
    </source>
</reference>
<accession>A0ABV1Y075</accession>
<gene>
    <name evidence="1" type="ORF">ABT384_31940</name>
</gene>
<proteinExistence type="predicted"/>
<keyword evidence="2" id="KW-1185">Reference proteome</keyword>
<dbReference type="EMBL" id="JBEPFB010000017">
    <property type="protein sequence ID" value="MER7377252.1"/>
    <property type="molecule type" value="Genomic_DNA"/>
</dbReference>
<sequence>MPWDSVPWFTEGGAEHSSEVARLLAYAAFAGAEGIIGNSDLQVRALSTPGSSVQVTTGACAILNRAAGAAYQAYAARLPSADTVNVAATGASGRSDLVIARIENPYSFGETWNQPADPAVGPYVFTRIVSGVPNTTKRVKQVRPGDSAITLARIDIPANTSTITQSMIKDLREMANPRRRRVVRALRGTWETPDEVGNTRYPSWEEFPNGARWDIEVPEWATRATIIATWAGLDQRNAKDSYGHLRAVLGSQATAITNFNCDWVGSAQRFTFIGGGDISIPSSMRGNVYDLVLQGCGAQDTSLGTGVLEADGGASVFADIEFVEDPTEDAI</sequence>
<comment type="caution">
    <text evidence="1">The sequence shown here is derived from an EMBL/GenBank/DDBJ whole genome shotgun (WGS) entry which is preliminary data.</text>
</comment>
<evidence type="ECO:0000313" key="2">
    <source>
        <dbReference type="Proteomes" id="UP001486207"/>
    </source>
</evidence>
<organism evidence="1 2">
    <name type="scientific">Streptomyces lanatus</name>
    <dbReference type="NCBI Taxonomy" id="66900"/>
    <lineage>
        <taxon>Bacteria</taxon>
        <taxon>Bacillati</taxon>
        <taxon>Actinomycetota</taxon>
        <taxon>Actinomycetes</taxon>
        <taxon>Kitasatosporales</taxon>
        <taxon>Streptomycetaceae</taxon>
        <taxon>Streptomyces</taxon>
    </lineage>
</organism>
<dbReference type="RefSeq" id="WP_190074093.1">
    <property type="nucleotide sequence ID" value="NZ_BNBM01000017.1"/>
</dbReference>